<comment type="caution">
    <text evidence="16">The sequence shown here is derived from an EMBL/GenBank/DDBJ whole genome shotgun (WGS) entry which is preliminary data.</text>
</comment>
<keyword evidence="9" id="KW-0249">Electron transport</keyword>
<evidence type="ECO:0000256" key="11">
    <source>
        <dbReference type="ARBA" id="ARBA00023008"/>
    </source>
</evidence>
<evidence type="ECO:0000256" key="8">
    <source>
        <dbReference type="ARBA" id="ARBA00022967"/>
    </source>
</evidence>
<keyword evidence="4" id="KW-0813">Transport</keyword>
<evidence type="ECO:0000256" key="13">
    <source>
        <dbReference type="SAM" id="MobiDB-lite"/>
    </source>
</evidence>
<evidence type="ECO:0000256" key="14">
    <source>
        <dbReference type="SAM" id="Phobius"/>
    </source>
</evidence>
<dbReference type="Pfam" id="PF00116">
    <property type="entry name" value="COX2"/>
    <property type="match status" value="1"/>
</dbReference>
<dbReference type="InterPro" id="IPR008972">
    <property type="entry name" value="Cupredoxin"/>
</dbReference>
<evidence type="ECO:0000256" key="2">
    <source>
        <dbReference type="ARBA" id="ARBA00007866"/>
    </source>
</evidence>
<dbReference type="EC" id="7.1.1.9" evidence="3"/>
<dbReference type="EMBL" id="JBHUDO010000002">
    <property type="protein sequence ID" value="MFD1645667.1"/>
    <property type="molecule type" value="Genomic_DNA"/>
</dbReference>
<comment type="similarity">
    <text evidence="2">Belongs to the cytochrome c oxidase subunit 2 family.</text>
</comment>
<dbReference type="GO" id="GO:0046872">
    <property type="term" value="F:metal ion binding"/>
    <property type="evidence" value="ECO:0007669"/>
    <property type="project" value="UniProtKB-KW"/>
</dbReference>
<dbReference type="InterPro" id="IPR014222">
    <property type="entry name" value="Cyt_c_oxidase_su2"/>
</dbReference>
<dbReference type="RefSeq" id="WP_256398818.1">
    <property type="nucleotide sequence ID" value="NZ_JANHJR010000001.1"/>
</dbReference>
<dbReference type="Gene3D" id="1.10.287.90">
    <property type="match status" value="1"/>
</dbReference>
<evidence type="ECO:0000313" key="16">
    <source>
        <dbReference type="EMBL" id="MFD1645667.1"/>
    </source>
</evidence>
<feature type="region of interest" description="Disordered" evidence="13">
    <location>
        <begin position="231"/>
        <end position="258"/>
    </location>
</feature>
<dbReference type="SUPFAM" id="SSF49503">
    <property type="entry name" value="Cupredoxins"/>
    <property type="match status" value="1"/>
</dbReference>
<dbReference type="PROSITE" id="PS00078">
    <property type="entry name" value="COX2"/>
    <property type="match status" value="1"/>
</dbReference>
<dbReference type="GO" id="GO:0016020">
    <property type="term" value="C:membrane"/>
    <property type="evidence" value="ECO:0007669"/>
    <property type="project" value="UniProtKB-SubCell"/>
</dbReference>
<keyword evidence="6 14" id="KW-0812">Transmembrane</keyword>
<keyword evidence="17" id="KW-1185">Reference proteome</keyword>
<accession>A0ABD6DHF7</accession>
<dbReference type="Proteomes" id="UP001597034">
    <property type="component" value="Unassembled WGS sequence"/>
</dbReference>
<dbReference type="AlphaFoldDB" id="A0ABD6DHF7"/>
<gene>
    <name evidence="16" type="primary">coxB</name>
    <name evidence="16" type="ORF">ACFSBL_08235</name>
</gene>
<dbReference type="InterPro" id="IPR036257">
    <property type="entry name" value="Cyt_c_oxidase_su2_TM_sf"/>
</dbReference>
<keyword evidence="5" id="KW-0679">Respiratory chain</keyword>
<evidence type="ECO:0000259" key="15">
    <source>
        <dbReference type="PROSITE" id="PS50857"/>
    </source>
</evidence>
<dbReference type="PANTHER" id="PTHR22888">
    <property type="entry name" value="CYTOCHROME C OXIDASE, SUBUNIT II"/>
    <property type="match status" value="1"/>
</dbReference>
<dbReference type="Gene3D" id="2.60.40.420">
    <property type="entry name" value="Cupredoxins - blue copper proteins"/>
    <property type="match status" value="1"/>
</dbReference>
<keyword evidence="12 14" id="KW-0472">Membrane</keyword>
<keyword evidence="7" id="KW-0479">Metal-binding</keyword>
<dbReference type="PROSITE" id="PS50857">
    <property type="entry name" value="COX2_CUA"/>
    <property type="match status" value="1"/>
</dbReference>
<evidence type="ECO:0000256" key="4">
    <source>
        <dbReference type="ARBA" id="ARBA00022448"/>
    </source>
</evidence>
<feature type="domain" description="Cytochrome oxidase subunit II copper A binding" evidence="15">
    <location>
        <begin position="120"/>
        <end position="231"/>
    </location>
</feature>
<dbReference type="InterPro" id="IPR001505">
    <property type="entry name" value="Copper_CuA"/>
</dbReference>
<evidence type="ECO:0000256" key="7">
    <source>
        <dbReference type="ARBA" id="ARBA00022723"/>
    </source>
</evidence>
<feature type="transmembrane region" description="Helical" evidence="14">
    <location>
        <begin position="82"/>
        <end position="104"/>
    </location>
</feature>
<proteinExistence type="inferred from homology"/>
<dbReference type="NCBIfam" id="TIGR02866">
    <property type="entry name" value="CoxB"/>
    <property type="match status" value="1"/>
</dbReference>
<evidence type="ECO:0000256" key="10">
    <source>
        <dbReference type="ARBA" id="ARBA00022989"/>
    </source>
</evidence>
<evidence type="ECO:0000256" key="6">
    <source>
        <dbReference type="ARBA" id="ARBA00022692"/>
    </source>
</evidence>
<name>A0ABD6DHF7_9EURY</name>
<evidence type="ECO:0000256" key="9">
    <source>
        <dbReference type="ARBA" id="ARBA00022982"/>
    </source>
</evidence>
<keyword evidence="11" id="KW-0186">Copper</keyword>
<comment type="subcellular location">
    <subcellularLocation>
        <location evidence="1">Membrane</location>
        <topology evidence="1">Multi-pass membrane protein</topology>
    </subcellularLocation>
</comment>
<dbReference type="GO" id="GO:0004129">
    <property type="term" value="F:cytochrome-c oxidase activity"/>
    <property type="evidence" value="ECO:0007669"/>
    <property type="project" value="UniProtKB-EC"/>
</dbReference>
<feature type="transmembrane region" description="Helical" evidence="14">
    <location>
        <begin position="22"/>
        <end position="47"/>
    </location>
</feature>
<evidence type="ECO:0000256" key="1">
    <source>
        <dbReference type="ARBA" id="ARBA00004141"/>
    </source>
</evidence>
<dbReference type="InterPro" id="IPR002429">
    <property type="entry name" value="CcO_II-like_C"/>
</dbReference>
<dbReference type="PANTHER" id="PTHR22888:SF9">
    <property type="entry name" value="CYTOCHROME C OXIDASE SUBUNIT 2"/>
    <property type="match status" value="1"/>
</dbReference>
<organism evidence="16 17">
    <name type="scientific">Haloarchaeobius litoreus</name>
    <dbReference type="NCBI Taxonomy" id="755306"/>
    <lineage>
        <taxon>Archaea</taxon>
        <taxon>Methanobacteriati</taxon>
        <taxon>Methanobacteriota</taxon>
        <taxon>Stenosarchaea group</taxon>
        <taxon>Halobacteria</taxon>
        <taxon>Halobacteriales</taxon>
        <taxon>Halorubellaceae</taxon>
        <taxon>Haloarchaeobius</taxon>
    </lineage>
</organism>
<dbReference type="InterPro" id="IPR045187">
    <property type="entry name" value="CcO_II"/>
</dbReference>
<sequence>MQGGLLLQVAGQLEPDGSRAEVFGTIFEVFLILGTVVGVVVIGYMLYNAYKYRDDGTAPAEDEVDRPTLGELPEGGGHGRKLLLSFTLSAIIVLSLILWTYWALLYVEAGAAQPAEPELEDGTTVDVTGYQFGWRFEYPNGNTSEGTMYVPEGERVRIVVTSADVMHNFGIPAFQTKTDAIPGQTTRTWFGPVDEGQYTIKCYELCGAGHSYMTGTVAVIDADEYERMFEEPMNGTNSTDGGNASVAPATATDGSAAPAVAVPTDGGATTTLAARPAATEGVLRA</sequence>
<evidence type="ECO:0000313" key="17">
    <source>
        <dbReference type="Proteomes" id="UP001597034"/>
    </source>
</evidence>
<keyword evidence="8" id="KW-1278">Translocase</keyword>
<keyword evidence="10 14" id="KW-1133">Transmembrane helix</keyword>
<evidence type="ECO:0000256" key="5">
    <source>
        <dbReference type="ARBA" id="ARBA00022660"/>
    </source>
</evidence>
<evidence type="ECO:0000256" key="12">
    <source>
        <dbReference type="ARBA" id="ARBA00023136"/>
    </source>
</evidence>
<evidence type="ECO:0000256" key="3">
    <source>
        <dbReference type="ARBA" id="ARBA00012949"/>
    </source>
</evidence>
<protein>
    <recommendedName>
        <fullName evidence="3">cytochrome-c oxidase</fullName>
        <ecNumber evidence="3">7.1.1.9</ecNumber>
    </recommendedName>
</protein>
<reference evidence="16 17" key="1">
    <citation type="journal article" date="2019" name="Int. J. Syst. Evol. Microbiol.">
        <title>The Global Catalogue of Microorganisms (GCM) 10K type strain sequencing project: providing services to taxonomists for standard genome sequencing and annotation.</title>
        <authorList>
            <consortium name="The Broad Institute Genomics Platform"/>
            <consortium name="The Broad Institute Genome Sequencing Center for Infectious Disease"/>
            <person name="Wu L."/>
            <person name="Ma J."/>
        </authorList>
    </citation>
    <scope>NUCLEOTIDE SEQUENCE [LARGE SCALE GENOMIC DNA]</scope>
    <source>
        <strain evidence="16 17">CGMCC 1.10390</strain>
    </source>
</reference>